<evidence type="ECO:0000259" key="2">
    <source>
        <dbReference type="Pfam" id="PF13556"/>
    </source>
</evidence>
<evidence type="ECO:0008006" key="5">
    <source>
        <dbReference type="Google" id="ProtNLM"/>
    </source>
</evidence>
<name>A0A1Q9JIY5_9FIRM</name>
<dbReference type="Proteomes" id="UP000187404">
    <property type="component" value="Unassembled WGS sequence"/>
</dbReference>
<dbReference type="InterPro" id="IPR025736">
    <property type="entry name" value="PucR_C-HTH_dom"/>
</dbReference>
<organism evidence="3 4">
    <name type="scientific">Hornefia porci</name>
    <dbReference type="NCBI Taxonomy" id="2652292"/>
    <lineage>
        <taxon>Bacteria</taxon>
        <taxon>Bacillati</taxon>
        <taxon>Bacillota</taxon>
        <taxon>Clostridia</taxon>
        <taxon>Peptostreptococcales</taxon>
        <taxon>Anaerovoracaceae</taxon>
        <taxon>Hornefia</taxon>
    </lineage>
</organism>
<dbReference type="InterPro" id="IPR042070">
    <property type="entry name" value="PucR_C-HTH_sf"/>
</dbReference>
<feature type="domain" description="PucR C-terminal helix-turn-helix" evidence="2">
    <location>
        <begin position="479"/>
        <end position="535"/>
    </location>
</feature>
<sequence>MALTIRRALSFGGLSDATVVAGENGLDRPLESVSVLEVANSDISKWALKNQLYITSFYAIFDDIEKQKEVVNTLIGCGCCGLVLCYVGTWVQEIDSEIIRMCDEAGFPLLQGNSDVSYIDIMRPILDNLSETSDNSDIGDKNLPLRNEILRIIVDEEDDNVIFGRINKRLRKKISYYNTYGKLLFSDQDKAVLEKEELFVAENFNHILYTCSETGHAIMDIGSRHCLVALIRSRKNLFGLFILDGAETFSQEMEETLIDALVVSGALVLKRRNRTEEYRDKAMQEYVTDLIIWNFQLPENAEDRAKALKVCINDKNRMVIININSIQRQKANRQKDIQQYIKQMILPRLKEYICKLNSSNWLAMRSDMILFFLVDEGMNMLEFCERIKSITMDRSQFSTSIGISKRICLEREIPEAYNSARLAALLGRKYYGENRITNYEEVYFFAKLEEIRLDENARAVGEQILKPLISYDEIHGTELLRTLFVLIKYKENTQSASQELYIHKNTLLQRKNKIVGLLGISPFEMPYEINFTIALMIYKGDAWVL</sequence>
<dbReference type="AlphaFoldDB" id="A0A1Q9JIY5"/>
<dbReference type="OrthoDB" id="212459at2"/>
<accession>A0A1Q9JIY5</accession>
<gene>
    <name evidence="3" type="ORF">BHK98_08920</name>
</gene>
<dbReference type="EMBL" id="MJIE01000001">
    <property type="protein sequence ID" value="OLR56178.1"/>
    <property type="molecule type" value="Genomic_DNA"/>
</dbReference>
<feature type="domain" description="Purine catabolism PurC-like" evidence="1">
    <location>
        <begin position="14"/>
        <end position="128"/>
    </location>
</feature>
<proteinExistence type="predicted"/>
<dbReference type="InterPro" id="IPR012914">
    <property type="entry name" value="PucR_dom"/>
</dbReference>
<protein>
    <recommendedName>
        <fullName evidence="5">PucR family transcriptional regulator</fullName>
    </recommendedName>
</protein>
<dbReference type="STRING" id="1261640.BHK98_08920"/>
<dbReference type="Gene3D" id="1.10.10.2840">
    <property type="entry name" value="PucR C-terminal helix-turn-helix domain"/>
    <property type="match status" value="1"/>
</dbReference>
<dbReference type="PANTHER" id="PTHR33744">
    <property type="entry name" value="CARBOHYDRATE DIACID REGULATOR"/>
    <property type="match status" value="1"/>
</dbReference>
<dbReference type="InterPro" id="IPR051448">
    <property type="entry name" value="CdaR-like_regulators"/>
</dbReference>
<dbReference type="RefSeq" id="WP_075713546.1">
    <property type="nucleotide sequence ID" value="NZ_MJIE01000001.1"/>
</dbReference>
<dbReference type="Pfam" id="PF13556">
    <property type="entry name" value="HTH_30"/>
    <property type="match status" value="1"/>
</dbReference>
<dbReference type="PANTHER" id="PTHR33744:SF15">
    <property type="entry name" value="CARBOHYDRATE DIACID REGULATOR"/>
    <property type="match status" value="1"/>
</dbReference>
<comment type="caution">
    <text evidence="3">The sequence shown here is derived from an EMBL/GenBank/DDBJ whole genome shotgun (WGS) entry which is preliminary data.</text>
</comment>
<dbReference type="Pfam" id="PF07905">
    <property type="entry name" value="PucR"/>
    <property type="match status" value="1"/>
</dbReference>
<evidence type="ECO:0000313" key="3">
    <source>
        <dbReference type="EMBL" id="OLR56178.1"/>
    </source>
</evidence>
<reference evidence="3 4" key="1">
    <citation type="journal article" date="2016" name="Appl. Environ. Microbiol.">
        <title>Function and Phylogeny of Bacterial Butyryl Coenzyme A:Acetate Transferases and Their Diversity in the Proximal Colon of Swine.</title>
        <authorList>
            <person name="Trachsel J."/>
            <person name="Bayles D.O."/>
            <person name="Looft T."/>
            <person name="Levine U.Y."/>
            <person name="Allen H.K."/>
        </authorList>
    </citation>
    <scope>NUCLEOTIDE SEQUENCE [LARGE SCALE GENOMIC DNA]</scope>
    <source>
        <strain evidence="3 4">68-3-10</strain>
    </source>
</reference>
<evidence type="ECO:0000259" key="1">
    <source>
        <dbReference type="Pfam" id="PF07905"/>
    </source>
</evidence>
<keyword evidence="4" id="KW-1185">Reference proteome</keyword>
<evidence type="ECO:0000313" key="4">
    <source>
        <dbReference type="Proteomes" id="UP000187404"/>
    </source>
</evidence>